<reference evidence="10 13" key="2">
    <citation type="submission" date="2020-04" db="EMBL/GenBank/DDBJ databases">
        <authorList>
            <person name="Hitch T.C.A."/>
            <person name="Wylensek D."/>
            <person name="Clavel T."/>
        </authorList>
    </citation>
    <scope>NUCLEOTIDE SEQUENCE [LARGE SCALE GENOMIC DNA]</scope>
    <source>
        <strain evidence="10 13">COR2-253-APC-1A</strain>
    </source>
</reference>
<feature type="chain" id="PRO_5041066884" evidence="9">
    <location>
        <begin position="26"/>
        <end position="545"/>
    </location>
</feature>
<evidence type="ECO:0000256" key="4">
    <source>
        <dbReference type="ARBA" id="ARBA00022452"/>
    </source>
</evidence>
<feature type="region of interest" description="Disordered" evidence="8">
    <location>
        <begin position="100"/>
        <end position="120"/>
    </location>
</feature>
<feature type="compositionally biased region" description="Polar residues" evidence="8">
    <location>
        <begin position="100"/>
        <end position="112"/>
    </location>
</feature>
<keyword evidence="12" id="KW-1185">Reference proteome</keyword>
<proteinExistence type="inferred from homology"/>
<feature type="compositionally biased region" description="Low complexity" evidence="8">
    <location>
        <begin position="523"/>
        <end position="538"/>
    </location>
</feature>
<dbReference type="PANTHER" id="PTHR30026:SF20">
    <property type="entry name" value="OUTER MEMBRANE PROTEIN TOLC"/>
    <property type="match status" value="1"/>
</dbReference>
<comment type="caution">
    <text evidence="11">The sequence shown here is derived from an EMBL/GenBank/DDBJ whole genome shotgun (WGS) entry which is preliminary data.</text>
</comment>
<dbReference type="EMBL" id="QEKH01000009">
    <property type="protein sequence ID" value="PVY43416.1"/>
    <property type="molecule type" value="Genomic_DNA"/>
</dbReference>
<dbReference type="SUPFAM" id="SSF56954">
    <property type="entry name" value="Outer membrane efflux proteins (OEP)"/>
    <property type="match status" value="1"/>
</dbReference>
<evidence type="ECO:0000256" key="3">
    <source>
        <dbReference type="ARBA" id="ARBA00022448"/>
    </source>
</evidence>
<sequence length="545" mass="63047">MNKRNCTVCLSAVMLGMFLEGCMTADDYRTERAEYTVKHFEKAQLRELEQGKVYNLTDCIRIALEHNLDLKVFQLEEAVARENRTAEMLGMLPELNFNNTLTDRDNTPGSSSRKIKDDGMTYGASTSQDRTINYFNVDLALSVLDFGLAWFNTQQANDRHLMREYYTERAAQNLTLDVVRAYFQVAAAQRSIRITTDLLEQCRHRYDLIEKLADAQIITPFRAYDETRRFVEMEKRLTNYVRSYENACVELRSLLGYYPNANIKVDDALLEKLPEIELPEITTMEQIAMLQRPELYESDINKHINVIECRKTILMMFPNVRIFLDFTNSNNSFLYHQSWWEIGIRAAYNLLKTPQMIYRYRAYSAQVDSQEMHTYAKAIGIMAQVRMAHANILESKERFEINERVYRIYNRNLNNSLRNQKVTGALSQLELDHIRLATAETEVDSIFARSNYYIAYYRMLNVLGVRNLGTEEVTSLKAEIDAARIRAEKELAEQKEEALREAEKINLQTEAAQAELERESEAAELIAPEENPAEAAPAVPVPAEP</sequence>
<dbReference type="OrthoDB" id="9764652at2"/>
<evidence type="ECO:0000313" key="11">
    <source>
        <dbReference type="EMBL" id="PVY43416.1"/>
    </source>
</evidence>
<evidence type="ECO:0000256" key="2">
    <source>
        <dbReference type="ARBA" id="ARBA00007613"/>
    </source>
</evidence>
<protein>
    <submittedName>
        <fullName evidence="11">Outer membrane protein TolC</fullName>
    </submittedName>
    <submittedName>
        <fullName evidence="10">TolC family protein</fullName>
    </submittedName>
</protein>
<evidence type="ECO:0000256" key="6">
    <source>
        <dbReference type="ARBA" id="ARBA00023136"/>
    </source>
</evidence>
<keyword evidence="9" id="KW-0732">Signal</keyword>
<evidence type="ECO:0000256" key="8">
    <source>
        <dbReference type="SAM" id="MobiDB-lite"/>
    </source>
</evidence>
<evidence type="ECO:0000313" key="12">
    <source>
        <dbReference type="Proteomes" id="UP000245959"/>
    </source>
</evidence>
<evidence type="ECO:0000313" key="10">
    <source>
        <dbReference type="EMBL" id="NMD88091.1"/>
    </source>
</evidence>
<dbReference type="GO" id="GO:0015288">
    <property type="term" value="F:porin activity"/>
    <property type="evidence" value="ECO:0007669"/>
    <property type="project" value="TreeGrafter"/>
</dbReference>
<feature type="region of interest" description="Disordered" evidence="8">
    <location>
        <begin position="511"/>
        <end position="545"/>
    </location>
</feature>
<gene>
    <name evidence="11" type="ORF">C8D82_109102</name>
    <name evidence="10" type="ORF">HF882_16000</name>
</gene>
<evidence type="ECO:0000256" key="1">
    <source>
        <dbReference type="ARBA" id="ARBA00004442"/>
    </source>
</evidence>
<comment type="similarity">
    <text evidence="2">Belongs to the outer membrane factor (OMF) (TC 1.B.17) family.</text>
</comment>
<dbReference type="GO" id="GO:0009279">
    <property type="term" value="C:cell outer membrane"/>
    <property type="evidence" value="ECO:0007669"/>
    <property type="project" value="UniProtKB-SubCell"/>
</dbReference>
<keyword evidence="7" id="KW-0998">Cell outer membrane</keyword>
<dbReference type="InterPro" id="IPR003423">
    <property type="entry name" value="OMP_efflux"/>
</dbReference>
<dbReference type="InterPro" id="IPR051906">
    <property type="entry name" value="TolC-like"/>
</dbReference>
<dbReference type="Proteomes" id="UP000245959">
    <property type="component" value="Unassembled WGS sequence"/>
</dbReference>
<dbReference type="GeneID" id="78294904"/>
<keyword evidence="6" id="KW-0472">Membrane</keyword>
<reference evidence="11 12" key="1">
    <citation type="submission" date="2018-04" db="EMBL/GenBank/DDBJ databases">
        <title>Genomic Encyclopedia of Type Strains, Phase IV (KMG-IV): sequencing the most valuable type-strain genomes for metagenomic binning, comparative biology and taxonomic classification.</title>
        <authorList>
            <person name="Goeker M."/>
        </authorList>
    </citation>
    <scope>NUCLEOTIDE SEQUENCE [LARGE SCALE GENOMIC DNA]</scope>
    <source>
        <strain evidence="11 12">DSM 14823</strain>
    </source>
</reference>
<organism evidence="11 12">
    <name type="scientific">Victivallis vadensis</name>
    <dbReference type="NCBI Taxonomy" id="172901"/>
    <lineage>
        <taxon>Bacteria</taxon>
        <taxon>Pseudomonadati</taxon>
        <taxon>Lentisphaerota</taxon>
        <taxon>Lentisphaeria</taxon>
        <taxon>Victivallales</taxon>
        <taxon>Victivallaceae</taxon>
        <taxon>Victivallis</taxon>
    </lineage>
</organism>
<dbReference type="AlphaFoldDB" id="A0A2U1B403"/>
<dbReference type="Proteomes" id="UP000576225">
    <property type="component" value="Unassembled WGS sequence"/>
</dbReference>
<feature type="signal peptide" evidence="9">
    <location>
        <begin position="1"/>
        <end position="25"/>
    </location>
</feature>
<evidence type="ECO:0000256" key="7">
    <source>
        <dbReference type="ARBA" id="ARBA00023237"/>
    </source>
</evidence>
<name>A0A2U1B403_9BACT</name>
<dbReference type="PANTHER" id="PTHR30026">
    <property type="entry name" value="OUTER MEMBRANE PROTEIN TOLC"/>
    <property type="match status" value="1"/>
</dbReference>
<dbReference type="Pfam" id="PF02321">
    <property type="entry name" value="OEP"/>
    <property type="match status" value="1"/>
</dbReference>
<keyword evidence="5" id="KW-0812">Transmembrane</keyword>
<dbReference type="EMBL" id="JABAEW010000037">
    <property type="protein sequence ID" value="NMD88091.1"/>
    <property type="molecule type" value="Genomic_DNA"/>
</dbReference>
<dbReference type="Gene3D" id="1.20.1600.10">
    <property type="entry name" value="Outer membrane efflux proteins (OEP)"/>
    <property type="match status" value="1"/>
</dbReference>
<dbReference type="GO" id="GO:1990281">
    <property type="term" value="C:efflux pump complex"/>
    <property type="evidence" value="ECO:0007669"/>
    <property type="project" value="TreeGrafter"/>
</dbReference>
<evidence type="ECO:0000313" key="13">
    <source>
        <dbReference type="Proteomes" id="UP000576225"/>
    </source>
</evidence>
<accession>A0A2U1B403</accession>
<keyword evidence="4" id="KW-1134">Transmembrane beta strand</keyword>
<keyword evidence="3" id="KW-0813">Transport</keyword>
<evidence type="ECO:0000256" key="5">
    <source>
        <dbReference type="ARBA" id="ARBA00022692"/>
    </source>
</evidence>
<comment type="subcellular location">
    <subcellularLocation>
        <location evidence="1">Cell outer membrane</location>
    </subcellularLocation>
</comment>
<evidence type="ECO:0000256" key="9">
    <source>
        <dbReference type="SAM" id="SignalP"/>
    </source>
</evidence>
<dbReference type="GO" id="GO:0015562">
    <property type="term" value="F:efflux transmembrane transporter activity"/>
    <property type="evidence" value="ECO:0007669"/>
    <property type="project" value="InterPro"/>
</dbReference>
<dbReference type="RefSeq" id="WP_116883595.1">
    <property type="nucleotide sequence ID" value="NZ_CABMMC010000034.1"/>
</dbReference>